<dbReference type="Pfam" id="PF02645">
    <property type="entry name" value="DegV"/>
    <property type="match status" value="1"/>
</dbReference>
<name>A0A1D2YU99_9BACI</name>
<accession>A0A1D2YU99</accession>
<dbReference type="Proteomes" id="UP000243739">
    <property type="component" value="Unassembled WGS sequence"/>
</dbReference>
<evidence type="ECO:0000313" key="2">
    <source>
        <dbReference type="EMBL" id="OEF99256.1"/>
    </source>
</evidence>
<dbReference type="InterPro" id="IPR050270">
    <property type="entry name" value="DegV_domain_contain"/>
</dbReference>
<protein>
    <recommendedName>
        <fullName evidence="4">Fatty acid-binding protein DegV</fullName>
    </recommendedName>
</protein>
<dbReference type="Gene3D" id="3.30.1180.10">
    <property type="match status" value="1"/>
</dbReference>
<dbReference type="EMBL" id="MIJF01000027">
    <property type="protein sequence ID" value="OEF99256.1"/>
    <property type="molecule type" value="Genomic_DNA"/>
</dbReference>
<dbReference type="STRING" id="337097.BHF71_09480"/>
<dbReference type="RefSeq" id="WP_069656893.1">
    <property type="nucleotide sequence ID" value="NZ_MIJF01000027.1"/>
</dbReference>
<evidence type="ECO:0000256" key="1">
    <source>
        <dbReference type="ARBA" id="ARBA00023121"/>
    </source>
</evidence>
<evidence type="ECO:0008006" key="4">
    <source>
        <dbReference type="Google" id="ProtNLM"/>
    </source>
</evidence>
<dbReference type="Gene3D" id="3.40.50.10170">
    <property type="match status" value="1"/>
</dbReference>
<reference evidence="2 3" key="1">
    <citation type="submission" date="2016-09" db="EMBL/GenBank/DDBJ databases">
        <title>Draft genome sequence for the type strain of Vulcanibacillus modesticaldus BR, a strictly anaerobic, moderately thermophilic, and nitrate-reducing bacterium from deep sea-hydrothermal vents of the Mid-Atlantic Ridge.</title>
        <authorList>
            <person name="Abin C.A."/>
            <person name="Hollibaugh J.T."/>
        </authorList>
    </citation>
    <scope>NUCLEOTIDE SEQUENCE [LARGE SCALE GENOMIC DNA]</scope>
    <source>
        <strain evidence="2 3">BR</strain>
    </source>
</reference>
<keyword evidence="1" id="KW-0446">Lipid-binding</keyword>
<dbReference type="SUPFAM" id="SSF82549">
    <property type="entry name" value="DAK1/DegV-like"/>
    <property type="match status" value="1"/>
</dbReference>
<proteinExistence type="predicted"/>
<dbReference type="AlphaFoldDB" id="A0A1D2YU99"/>
<dbReference type="PROSITE" id="PS51482">
    <property type="entry name" value="DEGV"/>
    <property type="match status" value="1"/>
</dbReference>
<evidence type="ECO:0000313" key="3">
    <source>
        <dbReference type="Proteomes" id="UP000243739"/>
    </source>
</evidence>
<organism evidence="2 3">
    <name type="scientific">Vulcanibacillus modesticaldus</name>
    <dbReference type="NCBI Taxonomy" id="337097"/>
    <lineage>
        <taxon>Bacteria</taxon>
        <taxon>Bacillati</taxon>
        <taxon>Bacillota</taxon>
        <taxon>Bacilli</taxon>
        <taxon>Bacillales</taxon>
        <taxon>Bacillaceae</taxon>
        <taxon>Vulcanibacillus</taxon>
    </lineage>
</organism>
<gene>
    <name evidence="2" type="ORF">BHF71_09480</name>
</gene>
<dbReference type="InterPro" id="IPR043168">
    <property type="entry name" value="DegV_C"/>
</dbReference>
<dbReference type="InterPro" id="IPR003797">
    <property type="entry name" value="DegV"/>
</dbReference>
<dbReference type="PANTHER" id="PTHR33434:SF2">
    <property type="entry name" value="FATTY ACID-BINDING PROTEIN TM_1468"/>
    <property type="match status" value="1"/>
</dbReference>
<keyword evidence="3" id="KW-1185">Reference proteome</keyword>
<comment type="caution">
    <text evidence="2">The sequence shown here is derived from an EMBL/GenBank/DDBJ whole genome shotgun (WGS) entry which is preliminary data.</text>
</comment>
<dbReference type="GO" id="GO:0008289">
    <property type="term" value="F:lipid binding"/>
    <property type="evidence" value="ECO:0007669"/>
    <property type="project" value="UniProtKB-KW"/>
</dbReference>
<dbReference type="NCBIfam" id="TIGR00762">
    <property type="entry name" value="DegV"/>
    <property type="match status" value="1"/>
</dbReference>
<dbReference type="PANTHER" id="PTHR33434">
    <property type="entry name" value="DEGV DOMAIN-CONTAINING PROTEIN DR_1986-RELATED"/>
    <property type="match status" value="1"/>
</dbReference>
<sequence length="282" mass="31398">MAVKLFTDSSCDLPMEVIKSNKIIVVPLRITFDNESYLDRVNLEVSEFYQKMREHEELPKTAAPSPHDYLEILEQELGPQDEGIIITLSSQLSSTLQSAKMAIEMYKEKYSNAKVVALDSKNASVGLGLIMIQAAKLRDNGLAFAEIVKKIRDVIDKTHTLILLDSLENTIKGGRLDKVRGKVATILSIKVLMKNSFQGSIDIIDKVRGSNKAVSRLLDFIGMYGENLEEKFLAIAHSECEEKAIKLKKMIEERYKTAKIIITEIGPTVGTYAGEGGILISF</sequence>